<keyword evidence="2" id="KW-1185">Reference proteome</keyword>
<sequence>MIKLIGVTKQLKNRIVLDDISVTFEKGKLYLLRGHNGSGKTMLLRLLCDLIAPTRGTVEKPEYSYGVMIETPNFALHETARQNLKFLASIQKKIGMKEIEKCLEEVHLLDEIDNKVKNYSLGMKQRLGFCQAVMENPDVLLLDEPFNALDDEHFHLILQRILGMKKDKTIVIAAHGFDTEKHPVFDQVITLNNGKIHP</sequence>
<organism evidence="1 2">
    <name type="scientific">Petralouisia muris</name>
    <dbReference type="NCBI Taxonomy" id="3032872"/>
    <lineage>
        <taxon>Bacteria</taxon>
        <taxon>Bacillati</taxon>
        <taxon>Bacillota</taxon>
        <taxon>Clostridia</taxon>
        <taxon>Lachnospirales</taxon>
        <taxon>Lachnospiraceae</taxon>
        <taxon>Petralouisia</taxon>
    </lineage>
</organism>
<comment type="caution">
    <text evidence="1">The sequence shown here is derived from an EMBL/GenBank/DDBJ whole genome shotgun (WGS) entry which is preliminary data.</text>
</comment>
<keyword evidence="1" id="KW-0547">Nucleotide-binding</keyword>
<evidence type="ECO:0000313" key="2">
    <source>
        <dbReference type="Proteomes" id="UP000304953"/>
    </source>
</evidence>
<evidence type="ECO:0000313" key="1">
    <source>
        <dbReference type="EMBL" id="TGY95188.1"/>
    </source>
</evidence>
<gene>
    <name evidence="1" type="ORF">E5329_16115</name>
</gene>
<accession>A0AC61RTW6</accession>
<keyword evidence="1" id="KW-0067">ATP-binding</keyword>
<dbReference type="Proteomes" id="UP000304953">
    <property type="component" value="Unassembled WGS sequence"/>
</dbReference>
<proteinExistence type="predicted"/>
<name>A0AC61RTW6_9FIRM</name>
<dbReference type="EMBL" id="SRYA01000033">
    <property type="protein sequence ID" value="TGY95188.1"/>
    <property type="molecule type" value="Genomic_DNA"/>
</dbReference>
<reference evidence="1" key="1">
    <citation type="submission" date="2019-04" db="EMBL/GenBank/DDBJ databases">
        <title>Microbes associate with the intestines of laboratory mice.</title>
        <authorList>
            <person name="Navarre W."/>
            <person name="Wong E."/>
            <person name="Huang K."/>
            <person name="Tropini C."/>
            <person name="Ng K."/>
            <person name="Yu B."/>
        </authorList>
    </citation>
    <scope>NUCLEOTIDE SEQUENCE</scope>
    <source>
        <strain evidence="1">NM01_1-7b</strain>
    </source>
</reference>
<protein>
    <submittedName>
        <fullName evidence="1">ABC transporter ATP-binding protein</fullName>
    </submittedName>
</protein>